<dbReference type="InterPro" id="IPR046959">
    <property type="entry name" value="PRK1-6/SRF4-like"/>
</dbReference>
<dbReference type="Pfam" id="PF07714">
    <property type="entry name" value="PK_Tyr_Ser-Thr"/>
    <property type="match status" value="1"/>
</dbReference>
<dbReference type="InterPro" id="IPR001611">
    <property type="entry name" value="Leu-rich_rpt"/>
</dbReference>
<dbReference type="Pfam" id="PF00560">
    <property type="entry name" value="LRR_1"/>
    <property type="match status" value="3"/>
</dbReference>
<keyword evidence="11" id="KW-1185">Reference proteome</keyword>
<evidence type="ECO:0000313" key="10">
    <source>
        <dbReference type="EMBL" id="GJT50564.1"/>
    </source>
</evidence>
<evidence type="ECO:0000256" key="1">
    <source>
        <dbReference type="ARBA" id="ARBA00004370"/>
    </source>
</evidence>
<proteinExistence type="predicted"/>
<keyword evidence="3 7" id="KW-0812">Transmembrane</keyword>
<feature type="domain" description="Integrase catalytic" evidence="9">
    <location>
        <begin position="1"/>
        <end position="121"/>
    </location>
</feature>
<evidence type="ECO:0000256" key="4">
    <source>
        <dbReference type="ARBA" id="ARBA00022737"/>
    </source>
</evidence>
<dbReference type="PANTHER" id="PTHR48007">
    <property type="entry name" value="LEUCINE-RICH REPEAT RECEPTOR-LIKE PROTEIN KINASE PXC1"/>
    <property type="match status" value="1"/>
</dbReference>
<dbReference type="InterPro" id="IPR013210">
    <property type="entry name" value="LRR_N_plant-typ"/>
</dbReference>
<dbReference type="InterPro" id="IPR032675">
    <property type="entry name" value="LRR_dom_sf"/>
</dbReference>
<keyword evidence="2" id="KW-0433">Leucine-rich repeat</keyword>
<feature type="transmembrane region" description="Helical" evidence="7">
    <location>
        <begin position="336"/>
        <end position="357"/>
    </location>
</feature>
<accession>A0ABQ5EI73</accession>
<dbReference type="Gene3D" id="1.10.510.10">
    <property type="entry name" value="Transferase(Phosphotransferase) domain 1"/>
    <property type="match status" value="1"/>
</dbReference>
<dbReference type="Gene3D" id="3.30.200.20">
    <property type="entry name" value="Phosphorylase Kinase, domain 1"/>
    <property type="match status" value="1"/>
</dbReference>
<evidence type="ECO:0000259" key="8">
    <source>
        <dbReference type="PROSITE" id="PS50011"/>
    </source>
</evidence>
<dbReference type="EMBL" id="BQNB010016332">
    <property type="protein sequence ID" value="GJT50564.1"/>
    <property type="molecule type" value="Genomic_DNA"/>
</dbReference>
<evidence type="ECO:0000256" key="5">
    <source>
        <dbReference type="ARBA" id="ARBA00022989"/>
    </source>
</evidence>
<dbReference type="SUPFAM" id="SSF56112">
    <property type="entry name" value="Protein kinase-like (PK-like)"/>
    <property type="match status" value="1"/>
</dbReference>
<reference evidence="10" key="2">
    <citation type="submission" date="2022-01" db="EMBL/GenBank/DDBJ databases">
        <authorList>
            <person name="Yamashiro T."/>
            <person name="Shiraishi A."/>
            <person name="Satake H."/>
            <person name="Nakayama K."/>
        </authorList>
    </citation>
    <scope>NUCLEOTIDE SEQUENCE</scope>
</reference>
<sequence length="691" mass="77306">HKHEVFETFKVFQKEVENQLGKTIKSLRSDREGEYMSQEFLDHLKDHGIIAHSTPPYTPQHNGVSERRNITLLDMVRSMMSQTTLPKSFWDYALETAARILNMSQTATLCLCPSKGVVCFVSSNAVHSDIDCLKSIKETLEDPYNVLSSWAISNDTEGILCTFNGVACWNDAESKVLFINISNMGLRGPFPMGLGNCTSLTGLDLSNNHLTGPIPSNLTDVIPFVTSLNLSNNNLSGPIPASLGNCSFLTVLRLDNNHLTGQIPLELGRLNRLKEFSVANNRLIGQVPFFSNLGASPSSYAKNLGLCGGPLDACEKEGHEDLFFSGFEVGFPASTVLTFLLMFWCLPTLSMSNMTLYRMIKKIKGRRNRLIPGTPLILFAENFSSEESKISAMEKFICRMSLEDLKMATNNFDNKKVIGYGNMGLMYKAMFPNGLMLAVKRLHKFESFEKEFLLEIEILGRLRHTNLVPLLSFCYETEKKFLVYKYMCNGTLHQWLHFKPQVEGKKMGWTLRFKIAIGIARGLAWLHHNNVLRVAHLNISSKCILLDDKFEPKISNFGNSDILMNTSGIPSSVCNFVVPDSGPSPYKEDVYSFGILLLELITDTEPSTWINFPNHYVCSGELNVIDLCLMGQGFTDEINETLRVAEKCVQARTDGATSMLQVYQAMRAIGISRNGISIDSCIDVEDNEEVV</sequence>
<protein>
    <submittedName>
        <fullName evidence="10">Kinase-like domain-containing protein</fullName>
    </submittedName>
</protein>
<evidence type="ECO:0000313" key="11">
    <source>
        <dbReference type="Proteomes" id="UP001151760"/>
    </source>
</evidence>
<keyword evidence="6 7" id="KW-0472">Membrane</keyword>
<dbReference type="Gene3D" id="3.80.10.10">
    <property type="entry name" value="Ribonuclease Inhibitor"/>
    <property type="match status" value="1"/>
</dbReference>
<dbReference type="InterPro" id="IPR012337">
    <property type="entry name" value="RNaseH-like_sf"/>
</dbReference>
<keyword evidence="5 7" id="KW-1133">Transmembrane helix</keyword>
<dbReference type="PROSITE" id="PS50011">
    <property type="entry name" value="PROTEIN_KINASE_DOM"/>
    <property type="match status" value="1"/>
</dbReference>
<dbReference type="InterPro" id="IPR000719">
    <property type="entry name" value="Prot_kinase_dom"/>
</dbReference>
<evidence type="ECO:0000256" key="6">
    <source>
        <dbReference type="ARBA" id="ARBA00023136"/>
    </source>
</evidence>
<name>A0ABQ5EI73_9ASTR</name>
<gene>
    <name evidence="10" type="ORF">Tco_0976721</name>
</gene>
<comment type="subcellular location">
    <subcellularLocation>
        <location evidence="1">Membrane</location>
    </subcellularLocation>
</comment>
<organism evidence="10 11">
    <name type="scientific">Tanacetum coccineum</name>
    <dbReference type="NCBI Taxonomy" id="301880"/>
    <lineage>
        <taxon>Eukaryota</taxon>
        <taxon>Viridiplantae</taxon>
        <taxon>Streptophyta</taxon>
        <taxon>Embryophyta</taxon>
        <taxon>Tracheophyta</taxon>
        <taxon>Spermatophyta</taxon>
        <taxon>Magnoliopsida</taxon>
        <taxon>eudicotyledons</taxon>
        <taxon>Gunneridae</taxon>
        <taxon>Pentapetalae</taxon>
        <taxon>asterids</taxon>
        <taxon>campanulids</taxon>
        <taxon>Asterales</taxon>
        <taxon>Asteraceae</taxon>
        <taxon>Asteroideae</taxon>
        <taxon>Anthemideae</taxon>
        <taxon>Anthemidinae</taxon>
        <taxon>Tanacetum</taxon>
    </lineage>
</organism>
<feature type="non-terminal residue" evidence="10">
    <location>
        <position position="1"/>
    </location>
</feature>
<keyword evidence="4" id="KW-0677">Repeat</keyword>
<evidence type="ECO:0000256" key="3">
    <source>
        <dbReference type="ARBA" id="ARBA00022692"/>
    </source>
</evidence>
<dbReference type="Gene3D" id="3.30.420.10">
    <property type="entry name" value="Ribonuclease H-like superfamily/Ribonuclease H"/>
    <property type="match status" value="1"/>
</dbReference>
<dbReference type="SUPFAM" id="SSF52058">
    <property type="entry name" value="L domain-like"/>
    <property type="match status" value="1"/>
</dbReference>
<feature type="domain" description="Protein kinase" evidence="8">
    <location>
        <begin position="412"/>
        <end position="669"/>
    </location>
</feature>
<dbReference type="PANTHER" id="PTHR48007:SF86">
    <property type="entry name" value="(WILD MALAYSIAN BANANA) HYPOTHETICAL PROTEIN"/>
    <property type="match status" value="1"/>
</dbReference>
<dbReference type="InterPro" id="IPR011009">
    <property type="entry name" value="Kinase-like_dom_sf"/>
</dbReference>
<dbReference type="Proteomes" id="UP001151760">
    <property type="component" value="Unassembled WGS sequence"/>
</dbReference>
<dbReference type="InterPro" id="IPR001245">
    <property type="entry name" value="Ser-Thr/Tyr_kinase_cat_dom"/>
</dbReference>
<dbReference type="PROSITE" id="PS50994">
    <property type="entry name" value="INTEGRASE"/>
    <property type="match status" value="1"/>
</dbReference>
<comment type="caution">
    <text evidence="10">The sequence shown here is derived from an EMBL/GenBank/DDBJ whole genome shotgun (WGS) entry which is preliminary data.</text>
</comment>
<dbReference type="InterPro" id="IPR001584">
    <property type="entry name" value="Integrase_cat-core"/>
</dbReference>
<dbReference type="InterPro" id="IPR036397">
    <property type="entry name" value="RNaseH_sf"/>
</dbReference>
<dbReference type="Pfam" id="PF08263">
    <property type="entry name" value="LRRNT_2"/>
    <property type="match status" value="1"/>
</dbReference>
<evidence type="ECO:0000256" key="2">
    <source>
        <dbReference type="ARBA" id="ARBA00022614"/>
    </source>
</evidence>
<dbReference type="SUPFAM" id="SSF53098">
    <property type="entry name" value="Ribonuclease H-like"/>
    <property type="match status" value="1"/>
</dbReference>
<reference evidence="10" key="1">
    <citation type="journal article" date="2022" name="Int. J. Mol. Sci.">
        <title>Draft Genome of Tanacetum Coccineum: Genomic Comparison of Closely Related Tanacetum-Family Plants.</title>
        <authorList>
            <person name="Yamashiro T."/>
            <person name="Shiraishi A."/>
            <person name="Nakayama K."/>
            <person name="Satake H."/>
        </authorList>
    </citation>
    <scope>NUCLEOTIDE SEQUENCE</scope>
</reference>
<evidence type="ECO:0000259" key="9">
    <source>
        <dbReference type="PROSITE" id="PS50994"/>
    </source>
</evidence>
<evidence type="ECO:0000256" key="7">
    <source>
        <dbReference type="SAM" id="Phobius"/>
    </source>
</evidence>